<evidence type="ECO:0000313" key="4">
    <source>
        <dbReference type="Proteomes" id="UP000664857"/>
    </source>
</evidence>
<name>A0ABS3HV38_9ENTE</name>
<organism evidence="3 4">
    <name type="scientific">Candidatus Vagococcus giribetii</name>
    <dbReference type="NCBI Taxonomy" id="2230876"/>
    <lineage>
        <taxon>Bacteria</taxon>
        <taxon>Bacillati</taxon>
        <taxon>Bacillota</taxon>
        <taxon>Bacilli</taxon>
        <taxon>Lactobacillales</taxon>
        <taxon>Enterococcaceae</taxon>
        <taxon>Vagococcus</taxon>
    </lineage>
</organism>
<evidence type="ECO:0000256" key="1">
    <source>
        <dbReference type="SAM" id="MobiDB-lite"/>
    </source>
</evidence>
<keyword evidence="4" id="KW-1185">Reference proteome</keyword>
<gene>
    <name evidence="3" type="ORF">DOK76_09105</name>
</gene>
<proteinExistence type="predicted"/>
<comment type="caution">
    <text evidence="3">The sequence shown here is derived from an EMBL/GenBank/DDBJ whole genome shotgun (WGS) entry which is preliminary data.</text>
</comment>
<sequence>MSKSGKFFWLMMSVIFAVGAVVAGTMYDSKRKKQLDVTVVTPTYSSEKGTPKKTEKNESKNTEKKQTKQSEGTNQSSSQKETTDLTNAELAAQGYIDVIIINGQVQSDFTLDDYHAAKNAVDALSESAKKTDLQGQIQQIETALTNMGIAY</sequence>
<keyword evidence="2" id="KW-0812">Transmembrane</keyword>
<evidence type="ECO:0000256" key="2">
    <source>
        <dbReference type="SAM" id="Phobius"/>
    </source>
</evidence>
<feature type="region of interest" description="Disordered" evidence="1">
    <location>
        <begin position="41"/>
        <end position="84"/>
    </location>
</feature>
<dbReference type="RefSeq" id="WP_206967008.1">
    <property type="nucleotide sequence ID" value="NZ_JAFLVX010000021.1"/>
</dbReference>
<dbReference type="EMBL" id="JAFLVX010000021">
    <property type="protein sequence ID" value="MBO0477230.1"/>
    <property type="molecule type" value="Genomic_DNA"/>
</dbReference>
<keyword evidence="2" id="KW-1133">Transmembrane helix</keyword>
<feature type="compositionally biased region" description="Polar residues" evidence="1">
    <location>
        <begin position="72"/>
        <end position="84"/>
    </location>
</feature>
<evidence type="ECO:0000313" key="3">
    <source>
        <dbReference type="EMBL" id="MBO0477230.1"/>
    </source>
</evidence>
<feature type="compositionally biased region" description="Basic and acidic residues" evidence="1">
    <location>
        <begin position="49"/>
        <end position="68"/>
    </location>
</feature>
<dbReference type="Proteomes" id="UP000664857">
    <property type="component" value="Unassembled WGS sequence"/>
</dbReference>
<feature type="transmembrane region" description="Helical" evidence="2">
    <location>
        <begin position="6"/>
        <end position="27"/>
    </location>
</feature>
<reference evidence="3 4" key="1">
    <citation type="submission" date="2021-03" db="EMBL/GenBank/DDBJ databases">
        <title>Enterococcal diversity collection.</title>
        <authorList>
            <person name="Gilmore M.S."/>
            <person name="Schwartzman J."/>
            <person name="Van Tyne D."/>
            <person name="Martin M."/>
            <person name="Earl A.M."/>
            <person name="Manson A.L."/>
            <person name="Straub T."/>
            <person name="Salamzade R."/>
            <person name="Saavedra J."/>
            <person name="Lebreton F."/>
            <person name="Prichula J."/>
            <person name="Schaufler K."/>
            <person name="Gaca A."/>
            <person name="Sgardioli B."/>
            <person name="Wagenaar J."/>
            <person name="Strong T."/>
        </authorList>
    </citation>
    <scope>NUCLEOTIDE SEQUENCE [LARGE SCALE GENOMIC DNA]</scope>
    <source>
        <strain evidence="3 4">DIV0080</strain>
    </source>
</reference>
<protein>
    <submittedName>
        <fullName evidence="3">Uncharacterized protein</fullName>
    </submittedName>
</protein>
<accession>A0ABS3HV38</accession>
<keyword evidence="2" id="KW-0472">Membrane</keyword>